<feature type="transmembrane region" description="Helical" evidence="3">
    <location>
        <begin position="57"/>
        <end position="83"/>
    </location>
</feature>
<gene>
    <name evidence="4" type="ORF">SO802_030744</name>
</gene>
<dbReference type="PANTHER" id="PTHR31234">
    <property type="entry name" value="LATE EMBRYOGENESIS ABUNDANT (LEA) HYDROXYPROLINE-RICH GLYCOPROTEIN FAMILY"/>
    <property type="match status" value="1"/>
</dbReference>
<dbReference type="GO" id="GO:0005886">
    <property type="term" value="C:plasma membrane"/>
    <property type="evidence" value="ECO:0007669"/>
    <property type="project" value="TreeGrafter"/>
</dbReference>
<evidence type="ECO:0000256" key="1">
    <source>
        <dbReference type="ARBA" id="ARBA00004370"/>
    </source>
</evidence>
<comment type="subcellular location">
    <subcellularLocation>
        <location evidence="1">Membrane</location>
    </subcellularLocation>
</comment>
<feature type="transmembrane region" description="Helical" evidence="3">
    <location>
        <begin position="95"/>
        <end position="115"/>
    </location>
</feature>
<name>A0AAW2BJR0_9ROSI</name>
<keyword evidence="3" id="KW-0812">Transmembrane</keyword>
<keyword evidence="3" id="KW-1133">Transmembrane helix</keyword>
<evidence type="ECO:0000313" key="4">
    <source>
        <dbReference type="EMBL" id="KAK9985793.1"/>
    </source>
</evidence>
<evidence type="ECO:0008006" key="6">
    <source>
        <dbReference type="Google" id="ProtNLM"/>
    </source>
</evidence>
<proteinExistence type="predicted"/>
<organism evidence="4 5">
    <name type="scientific">Lithocarpus litseifolius</name>
    <dbReference type="NCBI Taxonomy" id="425828"/>
    <lineage>
        <taxon>Eukaryota</taxon>
        <taxon>Viridiplantae</taxon>
        <taxon>Streptophyta</taxon>
        <taxon>Embryophyta</taxon>
        <taxon>Tracheophyta</taxon>
        <taxon>Spermatophyta</taxon>
        <taxon>Magnoliopsida</taxon>
        <taxon>eudicotyledons</taxon>
        <taxon>Gunneridae</taxon>
        <taxon>Pentapetalae</taxon>
        <taxon>rosids</taxon>
        <taxon>fabids</taxon>
        <taxon>Fagales</taxon>
        <taxon>Fagaceae</taxon>
        <taxon>Lithocarpus</taxon>
    </lineage>
</organism>
<sequence>MQNHIVCPSNKPVPSPGTYVIHIPKDQVYHVSPPENANHYQALTHKSKTRRRPCCRYLYWSLGILAFLLALVAVSAAIFYLVVKPRSLDYSVDTISIFGVNLTAAAAASSASLTVSPEFDARIQWVKCKKI</sequence>
<evidence type="ECO:0000313" key="5">
    <source>
        <dbReference type="Proteomes" id="UP001459277"/>
    </source>
</evidence>
<dbReference type="EMBL" id="JAZDWU010000011">
    <property type="protein sequence ID" value="KAK9985793.1"/>
    <property type="molecule type" value="Genomic_DNA"/>
</dbReference>
<reference evidence="4 5" key="1">
    <citation type="submission" date="2024-01" db="EMBL/GenBank/DDBJ databases">
        <title>A telomere-to-telomere, gap-free genome of sweet tea (Lithocarpus litseifolius).</title>
        <authorList>
            <person name="Zhou J."/>
        </authorList>
    </citation>
    <scope>NUCLEOTIDE SEQUENCE [LARGE SCALE GENOMIC DNA]</scope>
    <source>
        <strain evidence="4">Zhou-2022a</strain>
        <tissue evidence="4">Leaf</tissue>
    </source>
</reference>
<keyword evidence="5" id="KW-1185">Reference proteome</keyword>
<dbReference type="GO" id="GO:0098542">
    <property type="term" value="P:defense response to other organism"/>
    <property type="evidence" value="ECO:0007669"/>
    <property type="project" value="InterPro"/>
</dbReference>
<protein>
    <recommendedName>
        <fullName evidence="6">Late embryogenesis abundant protein LEA-2 subgroup domain-containing protein</fullName>
    </recommendedName>
</protein>
<evidence type="ECO:0000256" key="2">
    <source>
        <dbReference type="ARBA" id="ARBA00023136"/>
    </source>
</evidence>
<dbReference type="PANTHER" id="PTHR31234:SF2">
    <property type="entry name" value="OS05G0199100 PROTEIN"/>
    <property type="match status" value="1"/>
</dbReference>
<dbReference type="AlphaFoldDB" id="A0AAW2BJR0"/>
<comment type="caution">
    <text evidence="4">The sequence shown here is derived from an EMBL/GenBank/DDBJ whole genome shotgun (WGS) entry which is preliminary data.</text>
</comment>
<dbReference type="Proteomes" id="UP001459277">
    <property type="component" value="Unassembled WGS sequence"/>
</dbReference>
<accession>A0AAW2BJR0</accession>
<dbReference type="InterPro" id="IPR044839">
    <property type="entry name" value="NDR1-like"/>
</dbReference>
<evidence type="ECO:0000256" key="3">
    <source>
        <dbReference type="SAM" id="Phobius"/>
    </source>
</evidence>
<keyword evidence="2 3" id="KW-0472">Membrane</keyword>